<sequence length="49" mass="5948">MNRVKFLSEYDLACSWELDKVIEKINDNSIEKEWSLEDVIEYFNISKYV</sequence>
<dbReference type="RefSeq" id="WP_159446042.1">
    <property type="nucleotide sequence ID" value="NZ_FOAH01000010.1"/>
</dbReference>
<proteinExistence type="predicted"/>
<dbReference type="Gene3D" id="1.10.10.2560">
    <property type="match status" value="1"/>
</dbReference>
<protein>
    <submittedName>
        <fullName evidence="1">Uncharacterized protein</fullName>
    </submittedName>
</protein>
<reference evidence="1 2" key="1">
    <citation type="submission" date="2017-04" db="EMBL/GenBank/DDBJ databases">
        <authorList>
            <person name="Afonso C.L."/>
            <person name="Miller P.J."/>
            <person name="Scott M.A."/>
            <person name="Spackman E."/>
            <person name="Goraichik I."/>
            <person name="Dimitrov K.M."/>
            <person name="Suarez D.L."/>
            <person name="Swayne D.E."/>
        </authorList>
    </citation>
    <scope>NUCLEOTIDE SEQUENCE [LARGE SCALE GENOMIC DNA]</scope>
    <source>
        <strain evidence="1 2">LMG26642</strain>
    </source>
</reference>
<accession>A0A1X7MTC3</accession>
<evidence type="ECO:0000313" key="1">
    <source>
        <dbReference type="EMBL" id="SMH27387.1"/>
    </source>
</evidence>
<keyword evidence="2" id="KW-1185">Reference proteome</keyword>
<dbReference type="EMBL" id="FXBJ01000002">
    <property type="protein sequence ID" value="SMH27387.1"/>
    <property type="molecule type" value="Genomic_DNA"/>
</dbReference>
<gene>
    <name evidence="1" type="ORF">SAMN04488700_0639</name>
</gene>
<organism evidence="1 2">
    <name type="scientific">Carnobacterium iners</name>
    <dbReference type="NCBI Taxonomy" id="1073423"/>
    <lineage>
        <taxon>Bacteria</taxon>
        <taxon>Bacillati</taxon>
        <taxon>Bacillota</taxon>
        <taxon>Bacilli</taxon>
        <taxon>Lactobacillales</taxon>
        <taxon>Carnobacteriaceae</taxon>
        <taxon>Carnobacterium</taxon>
    </lineage>
</organism>
<dbReference type="AlphaFoldDB" id="A0A1X7MTC3"/>
<name>A0A1X7MTC3_9LACT</name>
<evidence type="ECO:0000313" key="2">
    <source>
        <dbReference type="Proteomes" id="UP000193435"/>
    </source>
</evidence>
<dbReference type="Proteomes" id="UP000193435">
    <property type="component" value="Unassembled WGS sequence"/>
</dbReference>
<dbReference type="STRING" id="1073423.SAMN04488700_0639"/>